<evidence type="ECO:0000259" key="4">
    <source>
        <dbReference type="PROSITE" id="PS50932"/>
    </source>
</evidence>
<dbReference type="OrthoDB" id="867148at2"/>
<dbReference type="HOGENOM" id="CLU_037628_6_0_10"/>
<dbReference type="eggNOG" id="COG1609">
    <property type="taxonomic scope" value="Bacteria"/>
</dbReference>
<dbReference type="CDD" id="cd01392">
    <property type="entry name" value="HTH_LacI"/>
    <property type="match status" value="1"/>
</dbReference>
<evidence type="ECO:0000313" key="6">
    <source>
        <dbReference type="Proteomes" id="UP000010796"/>
    </source>
</evidence>
<sequence>MSGVNIKKLAEALNLAPSTVSRALNDSYEISEKTKKRVLDMAKQMNYQPNPFARSLREHRSKTIAMIIPDLVNNFFAQVIEGVEEITQQFGYHLLVYHTHEDVEKEKEIVTHLLNGRVDGIMMSVSHQTKDIEHLHNVYERRIPIIFFDRICETIPTTKFVTNGYESGYELASHMIKEGCRRIAFLLLSQEISISQQRLRGYLDALKDHGIAQDDSLVLKCVNADEDNHRIIKDFLCSEVNPDGVLAAVEKLAISTYHVARDLQLTIPDQLKVACFSNMKIADLLAPSLTTVAQPTHEFGRQAASLLMNKLTKKNAPDFEDEVIVLPSTMHIRKSSMAHN</sequence>
<keyword evidence="3" id="KW-0804">Transcription</keyword>
<dbReference type="GO" id="GO:0003700">
    <property type="term" value="F:DNA-binding transcription factor activity"/>
    <property type="evidence" value="ECO:0007669"/>
    <property type="project" value="TreeGrafter"/>
</dbReference>
<dbReference type="RefSeq" id="WP_015266893.1">
    <property type="nucleotide sequence ID" value="NC_019904.1"/>
</dbReference>
<reference evidence="6" key="1">
    <citation type="submission" date="2012-02" db="EMBL/GenBank/DDBJ databases">
        <title>The complete genome of Echinicola vietnamensis DSM 17526.</title>
        <authorList>
            <person name="Lucas S."/>
            <person name="Copeland A."/>
            <person name="Lapidus A."/>
            <person name="Glavina del Rio T."/>
            <person name="Dalin E."/>
            <person name="Tice H."/>
            <person name="Bruce D."/>
            <person name="Goodwin L."/>
            <person name="Pitluck S."/>
            <person name="Peters L."/>
            <person name="Ovchinnikova G."/>
            <person name="Teshima H."/>
            <person name="Kyrpides N."/>
            <person name="Mavromatis K."/>
            <person name="Ivanova N."/>
            <person name="Brettin T."/>
            <person name="Detter J.C."/>
            <person name="Han C."/>
            <person name="Larimer F."/>
            <person name="Land M."/>
            <person name="Hauser L."/>
            <person name="Markowitz V."/>
            <person name="Cheng J.-F."/>
            <person name="Hugenholtz P."/>
            <person name="Woyke T."/>
            <person name="Wu D."/>
            <person name="Brambilla E."/>
            <person name="Klenk H.-P."/>
            <person name="Eisen J.A."/>
        </authorList>
    </citation>
    <scope>NUCLEOTIDE SEQUENCE [LARGE SCALE GENOMIC DNA]</scope>
    <source>
        <strain evidence="6">DSM 17526 / LMG 23754 / KMM 6221</strain>
    </source>
</reference>
<evidence type="ECO:0000256" key="3">
    <source>
        <dbReference type="ARBA" id="ARBA00023163"/>
    </source>
</evidence>
<dbReference type="SMART" id="SM00354">
    <property type="entry name" value="HTH_LACI"/>
    <property type="match status" value="1"/>
</dbReference>
<dbReference type="PATRIC" id="fig|926556.3.peg.3275"/>
<dbReference type="AlphaFoldDB" id="L0G2W4"/>
<keyword evidence="1" id="KW-0805">Transcription regulation</keyword>
<accession>L0G2W4</accession>
<keyword evidence="2" id="KW-0238">DNA-binding</keyword>
<evidence type="ECO:0000256" key="2">
    <source>
        <dbReference type="ARBA" id="ARBA00023125"/>
    </source>
</evidence>
<dbReference type="Gene3D" id="1.10.260.40">
    <property type="entry name" value="lambda repressor-like DNA-binding domains"/>
    <property type="match status" value="1"/>
</dbReference>
<dbReference type="Proteomes" id="UP000010796">
    <property type="component" value="Chromosome"/>
</dbReference>
<dbReference type="EMBL" id="CP003346">
    <property type="protein sequence ID" value="AGA79341.1"/>
    <property type="molecule type" value="Genomic_DNA"/>
</dbReference>
<gene>
    <name evidence="5" type="ordered locus">Echvi_3103</name>
</gene>
<evidence type="ECO:0000313" key="5">
    <source>
        <dbReference type="EMBL" id="AGA79341.1"/>
    </source>
</evidence>
<organism evidence="5 6">
    <name type="scientific">Echinicola vietnamensis (strain DSM 17526 / LMG 23754 / KMM 6221)</name>
    <dbReference type="NCBI Taxonomy" id="926556"/>
    <lineage>
        <taxon>Bacteria</taxon>
        <taxon>Pseudomonadati</taxon>
        <taxon>Bacteroidota</taxon>
        <taxon>Cytophagia</taxon>
        <taxon>Cytophagales</taxon>
        <taxon>Cyclobacteriaceae</taxon>
        <taxon>Echinicola</taxon>
    </lineage>
</organism>
<dbReference type="InterPro" id="IPR010982">
    <property type="entry name" value="Lambda_DNA-bd_dom_sf"/>
</dbReference>
<dbReference type="SUPFAM" id="SSF47413">
    <property type="entry name" value="lambda repressor-like DNA-binding domains"/>
    <property type="match status" value="1"/>
</dbReference>
<dbReference type="SUPFAM" id="SSF53822">
    <property type="entry name" value="Periplasmic binding protein-like I"/>
    <property type="match status" value="1"/>
</dbReference>
<dbReference type="STRING" id="926556.Echvi_3103"/>
<proteinExistence type="predicted"/>
<name>L0G2W4_ECHVK</name>
<dbReference type="Pfam" id="PF13377">
    <property type="entry name" value="Peripla_BP_3"/>
    <property type="match status" value="1"/>
</dbReference>
<dbReference type="KEGG" id="evi:Echvi_3103"/>
<dbReference type="PANTHER" id="PTHR30146">
    <property type="entry name" value="LACI-RELATED TRANSCRIPTIONAL REPRESSOR"/>
    <property type="match status" value="1"/>
</dbReference>
<dbReference type="PROSITE" id="PS50932">
    <property type="entry name" value="HTH_LACI_2"/>
    <property type="match status" value="1"/>
</dbReference>
<dbReference type="Gene3D" id="3.40.50.2300">
    <property type="match status" value="2"/>
</dbReference>
<keyword evidence="6" id="KW-1185">Reference proteome</keyword>
<dbReference type="InterPro" id="IPR028082">
    <property type="entry name" value="Peripla_BP_I"/>
</dbReference>
<dbReference type="CDD" id="cd06267">
    <property type="entry name" value="PBP1_LacI_sugar_binding-like"/>
    <property type="match status" value="1"/>
</dbReference>
<dbReference type="Pfam" id="PF00356">
    <property type="entry name" value="LacI"/>
    <property type="match status" value="1"/>
</dbReference>
<feature type="domain" description="HTH lacI-type" evidence="4">
    <location>
        <begin position="4"/>
        <end position="58"/>
    </location>
</feature>
<dbReference type="PANTHER" id="PTHR30146:SF109">
    <property type="entry name" value="HTH-TYPE TRANSCRIPTIONAL REGULATOR GALS"/>
    <property type="match status" value="1"/>
</dbReference>
<dbReference type="InterPro" id="IPR000843">
    <property type="entry name" value="HTH_LacI"/>
</dbReference>
<dbReference type="GO" id="GO:0000976">
    <property type="term" value="F:transcription cis-regulatory region binding"/>
    <property type="evidence" value="ECO:0007669"/>
    <property type="project" value="TreeGrafter"/>
</dbReference>
<evidence type="ECO:0000256" key="1">
    <source>
        <dbReference type="ARBA" id="ARBA00023015"/>
    </source>
</evidence>
<dbReference type="InterPro" id="IPR046335">
    <property type="entry name" value="LacI/GalR-like_sensor"/>
</dbReference>
<protein>
    <submittedName>
        <fullName evidence="5">Transcriptional regulator</fullName>
    </submittedName>
</protein>